<evidence type="ECO:0000256" key="1">
    <source>
        <dbReference type="ARBA" id="ARBA00006271"/>
    </source>
</evidence>
<protein>
    <submittedName>
        <fullName evidence="8">MSH2</fullName>
    </submittedName>
</protein>
<keyword evidence="4" id="KW-0238">DNA-binding</keyword>
<organism evidence="8 9">
    <name type="scientific">Hepatospora eriocheir</name>
    <dbReference type="NCBI Taxonomy" id="1081669"/>
    <lineage>
        <taxon>Eukaryota</taxon>
        <taxon>Fungi</taxon>
        <taxon>Fungi incertae sedis</taxon>
        <taxon>Microsporidia</taxon>
        <taxon>Hepatosporidae</taxon>
        <taxon>Hepatospora</taxon>
    </lineage>
</organism>
<dbReference type="SMART" id="SM00534">
    <property type="entry name" value="MUTSac"/>
    <property type="match status" value="1"/>
</dbReference>
<dbReference type="AlphaFoldDB" id="A0A1X0QJH7"/>
<dbReference type="GO" id="GO:0005524">
    <property type="term" value="F:ATP binding"/>
    <property type="evidence" value="ECO:0007669"/>
    <property type="project" value="UniProtKB-KW"/>
</dbReference>
<dbReference type="InterPro" id="IPR045076">
    <property type="entry name" value="MutS"/>
</dbReference>
<dbReference type="PANTHER" id="PTHR11361">
    <property type="entry name" value="DNA MISMATCH REPAIR PROTEIN MUTS FAMILY MEMBER"/>
    <property type="match status" value="1"/>
</dbReference>
<evidence type="ECO:0000313" key="8">
    <source>
        <dbReference type="EMBL" id="ORD99855.1"/>
    </source>
</evidence>
<accession>A0A1X0QJH7</accession>
<dbReference type="InterPro" id="IPR000432">
    <property type="entry name" value="DNA_mismatch_repair_MutS_C"/>
</dbReference>
<dbReference type="SUPFAM" id="SSF52540">
    <property type="entry name" value="P-loop containing nucleoside triphosphate hydrolases"/>
    <property type="match status" value="1"/>
</dbReference>
<comment type="similarity">
    <text evidence="1">Belongs to the DNA mismatch repair MutS family.</text>
</comment>
<dbReference type="Gene3D" id="1.10.1420.10">
    <property type="match status" value="1"/>
</dbReference>
<comment type="caution">
    <text evidence="8">The sequence shown here is derived from an EMBL/GenBank/DDBJ whole genome shotgun (WGS) entry which is preliminary data.</text>
</comment>
<dbReference type="InterPro" id="IPR007696">
    <property type="entry name" value="DNA_mismatch_repair_MutS_core"/>
</dbReference>
<sequence>MKSYQDLDREVFKYFRRNELNYIYKEDIKYLPIEYHKNNEVKLEKIEPFIREILVTKKIPVHEYTEDKEGNVIINKVVFKLTKTGMPSNYNDFLDICISNEITPTLCSVEIIDKKVKFRLLIDSKIRETDYFDDDLYSLTYSLVSLNNCILILHKDTNLSRIFNSWGIQSLVIKNNKELGVIENYMKLNFEVEKFECEDRCIVNIDDFDLVDFGMQTQQGKRLFNQWLRAPLINKEEIERRLNICEYFTGVNLDLNIIVDIKKIITRIQTKKISLTEIIRLYQCINLIPKIIEKLKCSPNKQFSQLHFKNHANLIEEEFLIPLNNVYGLLHKVLEIIERDIDIKNEEVKENVSGRIVNLNIVKQNINNLVDEELNRVKVIFPKAKIFNNQFKTTSYEFKNNKGFEIIKMSKTGVTFTTKVMNDLKIQKEVNQLDIDSEVALVLTNIKNILIENIPNLEIFNYLVSLIDIFSALSVKVLSSYYCRPKFVEKEYLIEGGWHPMIQSDVVKNDINFEDKKVCIITGPNMGGKSTFIKTLSLISLYAQVGSYVPAISASLPIFHRIIMRIGANDSLSKKISTFMVEMIELNKILRNNRFSLVCIDELGRGTSVIDGLSLCMAVKEHLCNINSYSVITTHFSELNDNKKVILNKKILIKDGLITYKLVDGVSDNSFGIEVAKMVKFPQEVIDNAIDYMK</sequence>
<dbReference type="EMBL" id="LTAI01000101">
    <property type="protein sequence ID" value="ORD99855.1"/>
    <property type="molecule type" value="Genomic_DNA"/>
</dbReference>
<dbReference type="VEuPathDB" id="MicrosporidiaDB:HERIO_1662"/>
<dbReference type="InterPro" id="IPR027417">
    <property type="entry name" value="P-loop_NTPase"/>
</dbReference>
<keyword evidence="5" id="KW-0234">DNA repair</keyword>
<reference evidence="8 9" key="1">
    <citation type="journal article" date="2017" name="Environ. Microbiol.">
        <title>Decay of the glycolytic pathway and adaptation to intranuclear parasitism within Enterocytozoonidae microsporidia.</title>
        <authorList>
            <person name="Wiredu Boakye D."/>
            <person name="Jaroenlak P."/>
            <person name="Prachumwat A."/>
            <person name="Williams T.A."/>
            <person name="Bateman K.S."/>
            <person name="Itsathitphaisarn O."/>
            <person name="Sritunyalucksana K."/>
            <person name="Paszkiewicz K.H."/>
            <person name="Moore K.A."/>
            <person name="Stentiford G.D."/>
            <person name="Williams B.A."/>
        </authorList>
    </citation>
    <scope>NUCLEOTIDE SEQUENCE [LARGE SCALE GENOMIC DNA]</scope>
    <source>
        <strain evidence="9">canceri</strain>
    </source>
</reference>
<dbReference type="InterPro" id="IPR011184">
    <property type="entry name" value="DNA_mismatch_repair_Msh2"/>
</dbReference>
<dbReference type="Pfam" id="PF00488">
    <property type="entry name" value="MutS_V"/>
    <property type="match status" value="1"/>
</dbReference>
<keyword evidence="2" id="KW-0547">Nucleotide-binding</keyword>
<gene>
    <name evidence="8" type="primary">MSH2</name>
    <name evidence="8" type="ORF">A0H76_40</name>
</gene>
<evidence type="ECO:0000256" key="4">
    <source>
        <dbReference type="ARBA" id="ARBA00023125"/>
    </source>
</evidence>
<dbReference type="SMART" id="SM00533">
    <property type="entry name" value="MUTSd"/>
    <property type="match status" value="1"/>
</dbReference>
<dbReference type="VEuPathDB" id="MicrosporidiaDB:A0H76_40"/>
<dbReference type="GO" id="GO:0140664">
    <property type="term" value="F:ATP-dependent DNA damage sensor activity"/>
    <property type="evidence" value="ECO:0007669"/>
    <property type="project" value="InterPro"/>
</dbReference>
<dbReference type="VEuPathDB" id="MicrosporidiaDB:HERIO_1663"/>
<keyword evidence="3" id="KW-0067">ATP-binding</keyword>
<name>A0A1X0QJH7_9MICR</name>
<dbReference type="Proteomes" id="UP000192501">
    <property type="component" value="Unassembled WGS sequence"/>
</dbReference>
<dbReference type="GO" id="GO:0005634">
    <property type="term" value="C:nucleus"/>
    <property type="evidence" value="ECO:0007669"/>
    <property type="project" value="TreeGrafter"/>
</dbReference>
<dbReference type="VEuPathDB" id="MicrosporidiaDB:HERIO_1664"/>
<dbReference type="PIRSF" id="PIRSF005813">
    <property type="entry name" value="MSH2"/>
    <property type="match status" value="1"/>
</dbReference>
<dbReference type="GO" id="GO:0006298">
    <property type="term" value="P:mismatch repair"/>
    <property type="evidence" value="ECO:0007669"/>
    <property type="project" value="InterPro"/>
</dbReference>
<dbReference type="Gene3D" id="3.40.50.300">
    <property type="entry name" value="P-loop containing nucleotide triphosphate hydrolases"/>
    <property type="match status" value="1"/>
</dbReference>
<dbReference type="GO" id="GO:0030983">
    <property type="term" value="F:mismatched DNA binding"/>
    <property type="evidence" value="ECO:0007669"/>
    <property type="project" value="InterPro"/>
</dbReference>
<evidence type="ECO:0000256" key="3">
    <source>
        <dbReference type="ARBA" id="ARBA00022840"/>
    </source>
</evidence>
<proteinExistence type="inferred from homology"/>
<dbReference type="Pfam" id="PF05192">
    <property type="entry name" value="MutS_III"/>
    <property type="match status" value="1"/>
</dbReference>
<keyword evidence="5" id="KW-0227">DNA damage</keyword>
<evidence type="ECO:0000259" key="6">
    <source>
        <dbReference type="SMART" id="SM00533"/>
    </source>
</evidence>
<dbReference type="InterPro" id="IPR036187">
    <property type="entry name" value="DNA_mismatch_repair_MutS_sf"/>
</dbReference>
<evidence type="ECO:0000256" key="2">
    <source>
        <dbReference type="ARBA" id="ARBA00022741"/>
    </source>
</evidence>
<evidence type="ECO:0000259" key="7">
    <source>
        <dbReference type="SMART" id="SM00534"/>
    </source>
</evidence>
<evidence type="ECO:0000256" key="5">
    <source>
        <dbReference type="ARBA" id="ARBA00023204"/>
    </source>
</evidence>
<feature type="domain" description="DNA mismatch repair proteins mutS family" evidence="7">
    <location>
        <begin position="516"/>
        <end position="694"/>
    </location>
</feature>
<feature type="domain" description="DNA mismatch repair protein MutS core" evidence="6">
    <location>
        <begin position="205"/>
        <end position="505"/>
    </location>
</feature>
<dbReference type="SUPFAM" id="SSF48334">
    <property type="entry name" value="DNA repair protein MutS, domain III"/>
    <property type="match status" value="1"/>
</dbReference>
<evidence type="ECO:0000313" key="9">
    <source>
        <dbReference type="Proteomes" id="UP000192501"/>
    </source>
</evidence>
<dbReference type="PANTHER" id="PTHR11361:SF34">
    <property type="entry name" value="DNA MISMATCH REPAIR PROTEIN MSH1, MITOCHONDRIAL"/>
    <property type="match status" value="1"/>
</dbReference>